<reference evidence="2" key="1">
    <citation type="submission" date="2022-11" db="UniProtKB">
        <authorList>
            <consortium name="WormBaseParasite"/>
        </authorList>
    </citation>
    <scope>IDENTIFICATION</scope>
</reference>
<dbReference type="Proteomes" id="UP000887576">
    <property type="component" value="Unplaced"/>
</dbReference>
<protein>
    <submittedName>
        <fullName evidence="2">Thioesterase domain-containing protein</fullName>
    </submittedName>
</protein>
<accession>A0AC34QHK7</accession>
<name>A0AC34QHK7_9BILA</name>
<evidence type="ECO:0000313" key="1">
    <source>
        <dbReference type="Proteomes" id="UP000887576"/>
    </source>
</evidence>
<dbReference type="WBParaSite" id="JU765_v2.g16431.t1">
    <property type="protein sequence ID" value="JU765_v2.g16431.t1"/>
    <property type="gene ID" value="JU765_v2.g16431"/>
</dbReference>
<proteinExistence type="predicted"/>
<evidence type="ECO:0000313" key="2">
    <source>
        <dbReference type="WBParaSite" id="JU765_v2.g16431.t1"/>
    </source>
</evidence>
<organism evidence="1 2">
    <name type="scientific">Panagrolaimus sp. JU765</name>
    <dbReference type="NCBI Taxonomy" id="591449"/>
    <lineage>
        <taxon>Eukaryota</taxon>
        <taxon>Metazoa</taxon>
        <taxon>Ecdysozoa</taxon>
        <taxon>Nematoda</taxon>
        <taxon>Chromadorea</taxon>
        <taxon>Rhabditida</taxon>
        <taxon>Tylenchina</taxon>
        <taxon>Panagrolaimomorpha</taxon>
        <taxon>Panagrolaimoidea</taxon>
        <taxon>Panagrolaimidae</taxon>
        <taxon>Panagrolaimus</taxon>
    </lineage>
</organism>
<sequence>MASNGNAASSNDYFEYLVDSINRLQGAKNFNRVATALVPIAATEDSVTCELTVAEEHVNEKGTLHGGMTVALTDIVTARACGVTIRDMPMVSIDLSTSFMLPVEKGETIVIRATVLKKGRSMIFTECEFRKKSDNRLAAKGKHNIALLPYLKEKNPNIRQF</sequence>